<keyword evidence="2" id="KW-1185">Reference proteome</keyword>
<name>A0A397W6Y3_9GLOM</name>
<reference evidence="1 2" key="1">
    <citation type="submission" date="2018-06" db="EMBL/GenBank/DDBJ databases">
        <title>Comparative genomics reveals the genomic features of Rhizophagus irregularis, R. cerebriforme, R. diaphanum and Gigaspora rosea, and their symbiotic lifestyle signature.</title>
        <authorList>
            <person name="Morin E."/>
            <person name="San Clemente H."/>
            <person name="Chen E.C.H."/>
            <person name="De La Providencia I."/>
            <person name="Hainaut M."/>
            <person name="Kuo A."/>
            <person name="Kohler A."/>
            <person name="Murat C."/>
            <person name="Tang N."/>
            <person name="Roy S."/>
            <person name="Loubradou J."/>
            <person name="Henrissat B."/>
            <person name="Grigoriev I.V."/>
            <person name="Corradi N."/>
            <person name="Roux C."/>
            <person name="Martin F.M."/>
        </authorList>
    </citation>
    <scope>NUCLEOTIDE SEQUENCE [LARGE SCALE GENOMIC DNA]</scope>
    <source>
        <strain evidence="1 2">DAOM 194757</strain>
    </source>
</reference>
<accession>A0A397W6Y3</accession>
<gene>
    <name evidence="1" type="ORF">C2G38_2152596</name>
</gene>
<comment type="caution">
    <text evidence="1">The sequence shown here is derived from an EMBL/GenBank/DDBJ whole genome shotgun (WGS) entry which is preliminary data.</text>
</comment>
<evidence type="ECO:0000313" key="2">
    <source>
        <dbReference type="Proteomes" id="UP000266673"/>
    </source>
</evidence>
<proteinExistence type="predicted"/>
<dbReference type="AlphaFoldDB" id="A0A397W6Y3"/>
<sequence length="68" mass="7800">MPYYSKCKLIIPKNNSSGHKTCIKYKRKRSRLYWSDSIFISGTFISAEDVASQNMIAKEVADLVIIKI</sequence>
<dbReference type="EMBL" id="QKWP01000012">
    <property type="protein sequence ID" value="RIB30465.1"/>
    <property type="molecule type" value="Genomic_DNA"/>
</dbReference>
<dbReference type="Proteomes" id="UP000266673">
    <property type="component" value="Unassembled WGS sequence"/>
</dbReference>
<evidence type="ECO:0000313" key="1">
    <source>
        <dbReference type="EMBL" id="RIB30465.1"/>
    </source>
</evidence>
<protein>
    <submittedName>
        <fullName evidence="1">Uncharacterized protein</fullName>
    </submittedName>
</protein>
<organism evidence="1 2">
    <name type="scientific">Gigaspora rosea</name>
    <dbReference type="NCBI Taxonomy" id="44941"/>
    <lineage>
        <taxon>Eukaryota</taxon>
        <taxon>Fungi</taxon>
        <taxon>Fungi incertae sedis</taxon>
        <taxon>Mucoromycota</taxon>
        <taxon>Glomeromycotina</taxon>
        <taxon>Glomeromycetes</taxon>
        <taxon>Diversisporales</taxon>
        <taxon>Gigasporaceae</taxon>
        <taxon>Gigaspora</taxon>
    </lineage>
</organism>